<comment type="caution">
    <text evidence="2">The sequence shown here is derived from an EMBL/GenBank/DDBJ whole genome shotgun (WGS) entry which is preliminary data.</text>
</comment>
<dbReference type="EMBL" id="JADXDR010000277">
    <property type="protein sequence ID" value="KAI7835376.1"/>
    <property type="molecule type" value="Genomic_DNA"/>
</dbReference>
<keyword evidence="1" id="KW-0472">Membrane</keyword>
<reference evidence="2" key="1">
    <citation type="submission" date="2020-11" db="EMBL/GenBank/DDBJ databases">
        <title>Chlorella ohadii genome sequencing and assembly.</title>
        <authorList>
            <person name="Murik O."/>
            <person name="Treves H."/>
            <person name="Kedem I."/>
            <person name="Shotland Y."/>
            <person name="Kaplan A."/>
        </authorList>
    </citation>
    <scope>NUCLEOTIDE SEQUENCE</scope>
    <source>
        <strain evidence="2">1</strain>
    </source>
</reference>
<keyword evidence="3" id="KW-1185">Reference proteome</keyword>
<proteinExistence type="predicted"/>
<dbReference type="AlphaFoldDB" id="A0AAD5DEV9"/>
<accession>A0AAD5DEV9</accession>
<gene>
    <name evidence="2" type="ORF">COHA_010722</name>
</gene>
<evidence type="ECO:0000313" key="3">
    <source>
        <dbReference type="Proteomes" id="UP001205105"/>
    </source>
</evidence>
<keyword evidence="1" id="KW-1133">Transmembrane helix</keyword>
<feature type="transmembrane region" description="Helical" evidence="1">
    <location>
        <begin position="146"/>
        <end position="166"/>
    </location>
</feature>
<dbReference type="Proteomes" id="UP001205105">
    <property type="component" value="Unassembled WGS sequence"/>
</dbReference>
<name>A0AAD5DEV9_9CHLO</name>
<keyword evidence="1" id="KW-0812">Transmembrane</keyword>
<protein>
    <submittedName>
        <fullName evidence="2">Uncharacterized protein</fullName>
    </submittedName>
</protein>
<organism evidence="2 3">
    <name type="scientific">Chlorella ohadii</name>
    <dbReference type="NCBI Taxonomy" id="2649997"/>
    <lineage>
        <taxon>Eukaryota</taxon>
        <taxon>Viridiplantae</taxon>
        <taxon>Chlorophyta</taxon>
        <taxon>core chlorophytes</taxon>
        <taxon>Trebouxiophyceae</taxon>
        <taxon>Chlorellales</taxon>
        <taxon>Chlorellaceae</taxon>
        <taxon>Chlorella clade</taxon>
        <taxon>Chlorella</taxon>
    </lineage>
</organism>
<feature type="transmembrane region" description="Helical" evidence="1">
    <location>
        <begin position="106"/>
        <end position="126"/>
    </location>
</feature>
<evidence type="ECO:0000256" key="1">
    <source>
        <dbReference type="SAM" id="Phobius"/>
    </source>
</evidence>
<evidence type="ECO:0000313" key="2">
    <source>
        <dbReference type="EMBL" id="KAI7835376.1"/>
    </source>
</evidence>
<sequence length="171" mass="17314">MSLATASSSCCSSTAAISRRTALLPAQRCPAAAAGRRRQHVAASLDSTTVTAVTQQAVAFVAVLGGEAAFTGLTTDASTPGRPTVPATMGGVLGTLMAAVLVQQEGALGTAGCVVGALAGAAMLSVMIQRVQKTPFNPEDWPGAKAWPATMALISFFSLSVFFQALRTALE</sequence>